<evidence type="ECO:0000313" key="1">
    <source>
        <dbReference type="EMBL" id="CBI35677.3"/>
    </source>
</evidence>
<protein>
    <submittedName>
        <fullName evidence="1">Uncharacterized protein</fullName>
    </submittedName>
</protein>
<dbReference type="HOGENOM" id="CLU_3161064_0_0_1"/>
<dbReference type="AlphaFoldDB" id="D7TYV0"/>
<proteinExistence type="predicted"/>
<sequence>MRCCILNNCSLIPCPSYSSSTKVLGYPAMLILLSLFSNDCNEMCYQLA</sequence>
<name>D7TYV0_VITVI</name>
<dbReference type="PaxDb" id="29760-VIT_00s0269g00070.t01"/>
<accession>D7TYV0</accession>
<dbReference type="STRING" id="29760.D7TYV0"/>
<evidence type="ECO:0000313" key="2">
    <source>
        <dbReference type="Proteomes" id="UP000009183"/>
    </source>
</evidence>
<dbReference type="InParanoid" id="D7TYV0"/>
<dbReference type="EMBL" id="FN596280">
    <property type="protein sequence ID" value="CBI35677.3"/>
    <property type="molecule type" value="Genomic_DNA"/>
</dbReference>
<dbReference type="Proteomes" id="UP000009183">
    <property type="component" value="Unassembled WGS sequence, unordered"/>
</dbReference>
<reference evidence="2" key="1">
    <citation type="journal article" date="2007" name="Nature">
        <title>The grapevine genome sequence suggests ancestral hexaploidization in major angiosperm phyla.</title>
        <authorList>
            <consortium name="The French-Italian Public Consortium for Grapevine Genome Characterization."/>
            <person name="Jaillon O."/>
            <person name="Aury J.-M."/>
            <person name="Noel B."/>
            <person name="Policriti A."/>
            <person name="Clepet C."/>
            <person name="Casagrande A."/>
            <person name="Choisne N."/>
            <person name="Aubourg S."/>
            <person name="Vitulo N."/>
            <person name="Jubin C."/>
            <person name="Vezzi A."/>
            <person name="Legeai F."/>
            <person name="Hugueney P."/>
            <person name="Dasilva C."/>
            <person name="Horner D."/>
            <person name="Mica E."/>
            <person name="Jublot D."/>
            <person name="Poulain J."/>
            <person name="Bruyere C."/>
            <person name="Billault A."/>
            <person name="Segurens B."/>
            <person name="Gouyvenoux M."/>
            <person name="Ugarte E."/>
            <person name="Cattonaro F."/>
            <person name="Anthouard V."/>
            <person name="Vico V."/>
            <person name="Del Fabbro C."/>
            <person name="Alaux M."/>
            <person name="Di Gaspero G."/>
            <person name="Dumas V."/>
            <person name="Felice N."/>
            <person name="Paillard S."/>
            <person name="Juman I."/>
            <person name="Moroldo M."/>
            <person name="Scalabrin S."/>
            <person name="Canaguier A."/>
            <person name="Le Clainche I."/>
            <person name="Malacrida G."/>
            <person name="Durand E."/>
            <person name="Pesole G."/>
            <person name="Laucou V."/>
            <person name="Chatelet P."/>
            <person name="Merdinoglu D."/>
            <person name="Delledonne M."/>
            <person name="Pezzotti M."/>
            <person name="Lecharny A."/>
            <person name="Scarpelli C."/>
            <person name="Artiguenave F."/>
            <person name="Pe M.E."/>
            <person name="Valle G."/>
            <person name="Morgante M."/>
            <person name="Caboche M."/>
            <person name="Adam-Blondon A.-F."/>
            <person name="Weissenbach J."/>
            <person name="Quetier F."/>
            <person name="Wincker P."/>
        </authorList>
    </citation>
    <scope>NUCLEOTIDE SEQUENCE [LARGE SCALE GENOMIC DNA]</scope>
    <source>
        <strain evidence="2">cv. Pinot noir / PN40024</strain>
    </source>
</reference>
<keyword evidence="2" id="KW-1185">Reference proteome</keyword>
<gene>
    <name evidence="1" type="ORF">VIT_00s0269g00070</name>
</gene>
<organism evidence="1 2">
    <name type="scientific">Vitis vinifera</name>
    <name type="common">Grape</name>
    <dbReference type="NCBI Taxonomy" id="29760"/>
    <lineage>
        <taxon>Eukaryota</taxon>
        <taxon>Viridiplantae</taxon>
        <taxon>Streptophyta</taxon>
        <taxon>Embryophyta</taxon>
        <taxon>Tracheophyta</taxon>
        <taxon>Spermatophyta</taxon>
        <taxon>Magnoliopsida</taxon>
        <taxon>eudicotyledons</taxon>
        <taxon>Gunneridae</taxon>
        <taxon>Pentapetalae</taxon>
        <taxon>rosids</taxon>
        <taxon>Vitales</taxon>
        <taxon>Vitaceae</taxon>
        <taxon>Viteae</taxon>
        <taxon>Vitis</taxon>
    </lineage>
</organism>